<dbReference type="EMBL" id="JAWDGP010007896">
    <property type="protein sequence ID" value="KAK3701306.1"/>
    <property type="molecule type" value="Genomic_DNA"/>
</dbReference>
<accession>A0AAE0XPU3</accession>
<gene>
    <name evidence="1" type="ORF">RRG08_066798</name>
</gene>
<keyword evidence="2" id="KW-1185">Reference proteome</keyword>
<evidence type="ECO:0000313" key="1">
    <source>
        <dbReference type="EMBL" id="KAK3701306.1"/>
    </source>
</evidence>
<comment type="caution">
    <text evidence="1">The sequence shown here is derived from an EMBL/GenBank/DDBJ whole genome shotgun (WGS) entry which is preliminary data.</text>
</comment>
<name>A0AAE0XPU3_9GAST</name>
<organism evidence="1 2">
    <name type="scientific">Elysia crispata</name>
    <name type="common">lettuce slug</name>
    <dbReference type="NCBI Taxonomy" id="231223"/>
    <lineage>
        <taxon>Eukaryota</taxon>
        <taxon>Metazoa</taxon>
        <taxon>Spiralia</taxon>
        <taxon>Lophotrochozoa</taxon>
        <taxon>Mollusca</taxon>
        <taxon>Gastropoda</taxon>
        <taxon>Heterobranchia</taxon>
        <taxon>Euthyneura</taxon>
        <taxon>Panpulmonata</taxon>
        <taxon>Sacoglossa</taxon>
        <taxon>Placobranchoidea</taxon>
        <taxon>Plakobranchidae</taxon>
        <taxon>Elysia</taxon>
    </lineage>
</organism>
<dbReference type="Proteomes" id="UP001283361">
    <property type="component" value="Unassembled WGS sequence"/>
</dbReference>
<evidence type="ECO:0000313" key="2">
    <source>
        <dbReference type="Proteomes" id="UP001283361"/>
    </source>
</evidence>
<dbReference type="AlphaFoldDB" id="A0AAE0XPU3"/>
<proteinExistence type="predicted"/>
<protein>
    <submittedName>
        <fullName evidence="1">Uncharacterized protein</fullName>
    </submittedName>
</protein>
<reference evidence="1" key="1">
    <citation type="journal article" date="2023" name="G3 (Bethesda)">
        <title>A reference genome for the long-term kleptoplast-retaining sea slug Elysia crispata morphotype clarki.</title>
        <authorList>
            <person name="Eastman K.E."/>
            <person name="Pendleton A.L."/>
            <person name="Shaikh M.A."/>
            <person name="Suttiyut T."/>
            <person name="Ogas R."/>
            <person name="Tomko P."/>
            <person name="Gavelis G."/>
            <person name="Widhalm J.R."/>
            <person name="Wisecaver J.H."/>
        </authorList>
    </citation>
    <scope>NUCLEOTIDE SEQUENCE</scope>
    <source>
        <strain evidence="1">ECLA1</strain>
    </source>
</reference>
<sequence>MPFIASGFSDTWPSRSWDTDSLADILTGKTFACRVSEINCTFVRQRRRAPLMGGINFLSRTVLTAPAKSQLHHTCMSC</sequence>